<dbReference type="InterPro" id="IPR015943">
    <property type="entry name" value="WD40/YVTN_repeat-like_dom_sf"/>
</dbReference>
<dbReference type="RefSeq" id="XP_001323705.1">
    <property type="nucleotide sequence ID" value="XM_001323670.1"/>
</dbReference>
<feature type="region of interest" description="Disordered" evidence="4">
    <location>
        <begin position="796"/>
        <end position="832"/>
    </location>
</feature>
<dbReference type="PROSITE" id="PS50082">
    <property type="entry name" value="WD_REPEATS_2"/>
    <property type="match status" value="2"/>
</dbReference>
<dbReference type="InterPro" id="IPR036322">
    <property type="entry name" value="WD40_repeat_dom_sf"/>
</dbReference>
<dbReference type="SMART" id="SM00320">
    <property type="entry name" value="WD40"/>
    <property type="match status" value="8"/>
</dbReference>
<dbReference type="VEuPathDB" id="TrichDB:TVAG_248490"/>
<keyword evidence="7" id="KW-1185">Reference proteome</keyword>
<proteinExistence type="predicted"/>
<dbReference type="SUPFAM" id="SSF50978">
    <property type="entry name" value="WD40 repeat-like"/>
    <property type="match status" value="3"/>
</dbReference>
<reference evidence="6" key="2">
    <citation type="journal article" date="2007" name="Science">
        <title>Draft genome sequence of the sexually transmitted pathogen Trichomonas vaginalis.</title>
        <authorList>
            <person name="Carlton J.M."/>
            <person name="Hirt R.P."/>
            <person name="Silva J.C."/>
            <person name="Delcher A.L."/>
            <person name="Schatz M."/>
            <person name="Zhao Q."/>
            <person name="Wortman J.R."/>
            <person name="Bidwell S.L."/>
            <person name="Alsmark U.C.M."/>
            <person name="Besteiro S."/>
            <person name="Sicheritz-Ponten T."/>
            <person name="Noel C.J."/>
            <person name="Dacks J.B."/>
            <person name="Foster P.G."/>
            <person name="Simillion C."/>
            <person name="Van de Peer Y."/>
            <person name="Miranda-Saavedra D."/>
            <person name="Barton G.J."/>
            <person name="Westrop G.D."/>
            <person name="Mueller S."/>
            <person name="Dessi D."/>
            <person name="Fiori P.L."/>
            <person name="Ren Q."/>
            <person name="Paulsen I."/>
            <person name="Zhang H."/>
            <person name="Bastida-Corcuera F.D."/>
            <person name="Simoes-Barbosa A."/>
            <person name="Brown M.T."/>
            <person name="Hayes R.D."/>
            <person name="Mukherjee M."/>
            <person name="Okumura C.Y."/>
            <person name="Schneider R."/>
            <person name="Smith A.J."/>
            <person name="Vanacova S."/>
            <person name="Villalvazo M."/>
            <person name="Haas B.J."/>
            <person name="Pertea M."/>
            <person name="Feldblyum T.V."/>
            <person name="Utterback T.R."/>
            <person name="Shu C.L."/>
            <person name="Osoegawa K."/>
            <person name="de Jong P.J."/>
            <person name="Hrdy I."/>
            <person name="Horvathova L."/>
            <person name="Zubacova Z."/>
            <person name="Dolezal P."/>
            <person name="Malik S.B."/>
            <person name="Logsdon J.M. Jr."/>
            <person name="Henze K."/>
            <person name="Gupta A."/>
            <person name="Wang C.C."/>
            <person name="Dunne R.L."/>
            <person name="Upcroft J.A."/>
            <person name="Upcroft P."/>
            <person name="White O."/>
            <person name="Salzberg S.L."/>
            <person name="Tang P."/>
            <person name="Chiu C.-H."/>
            <person name="Lee Y.-S."/>
            <person name="Embley T.M."/>
            <person name="Coombs G.H."/>
            <person name="Mottram J.C."/>
            <person name="Tachezy J."/>
            <person name="Fraser-Liggett C.M."/>
            <person name="Johnson P.J."/>
        </authorList>
    </citation>
    <scope>NUCLEOTIDE SEQUENCE [LARGE SCALE GENOMIC DNA]</scope>
    <source>
        <strain evidence="6">G3</strain>
    </source>
</reference>
<dbReference type="VEuPathDB" id="TrichDB:TVAGG3_0283790"/>
<dbReference type="InterPro" id="IPR051242">
    <property type="entry name" value="WD-EF-hand_domain"/>
</dbReference>
<dbReference type="STRING" id="5722.A2E785"/>
<evidence type="ECO:0000256" key="1">
    <source>
        <dbReference type="ARBA" id="ARBA00022574"/>
    </source>
</evidence>
<keyword evidence="2" id="KW-0677">Repeat</keyword>
<feature type="repeat" description="WD" evidence="3">
    <location>
        <begin position="729"/>
        <end position="770"/>
    </location>
</feature>
<reference evidence="6" key="1">
    <citation type="submission" date="2006-10" db="EMBL/GenBank/DDBJ databases">
        <authorList>
            <person name="Amadeo P."/>
            <person name="Zhao Q."/>
            <person name="Wortman J."/>
            <person name="Fraser-Liggett C."/>
            <person name="Carlton J."/>
        </authorList>
    </citation>
    <scope>NUCLEOTIDE SEQUENCE</scope>
    <source>
        <strain evidence="6">G3</strain>
    </source>
</reference>
<sequence>MEEETKFLSRPPTNLKLRRGVEPIVDRNPEMFLKNLKRAFYKASGEQRTLTLKKWIESGLSTFLHNGKLTANEFVEYFNKVDANCKGYIEWPDLAMYMICETSPPEKIKNANDKIIEKVEVPITVRQECHRGTITQIDSIPWIQRYITLSYDAIKFWKTDPLELDYFLKNQANFCAFMVFKKSQIMAVALSTRRIIFYNTSNYTLLPVTIGASPTASSIKHMNYNDSKKLLSALQGPDLPLYNCPTIMIEAIYVPKRPYFFDMLVADDCGVLSYFALTTPQRRDGQDYSINLISHKEIHNASITEIKPLDDLEVYATASLDNTIKFIQIDNNNITILRTFNELNPIVSFCYFEHQHSILICMKQSPPTVWSTKPPKRTMSISLNYDMPIKSVNFDHDKTQHYMVAVSQNGDVRLFSGMTFLPQGTYESDYQEKFGSIAVDEDRHIILLGARFPVLWRSVQAKVVVENVVHRFSICGCFYSEDFQRIVTTDVRGVVNTFDHTNGNNDFGLRLDVSGLKTVCIDGRGRRLFTTSNHGNIDVWNLNSGSILTTIERKEPGLINGLKFFHFGVRMFLAYATTVKIAVIMVETLPGQFTFLSRLEGHTKNITCIDASSKHGVVVTGATGGEMIMWPLDPNENPRKQIIGSDVDNICINGDYLYASCEDGTITCLSLPHFENLLRVKGMPYSITYSLTAIACANDIVVSGDSNGYLTVFKTMNDKFYNMFPVKVFRCHESEITQLMFIPDSPYLLTIGGDFTMRLWETENFECVGNFTRNSQWNISDQTTYIKQDIKENEKYQQAEKTESIKMTSSMMTARSVNSNGPMPSSRSPVMRKRDSLLNMSELRSSRKLANNASMKSMLSTASIRKALGQEPERSPSEGSIDWDAAFEMISSYYSSADSREYQVQSLDEVVRREPEKESQVLIDPLIENIIANDPSKEVKKISESTKVFSSKKQSRVESKLNMIVKPMHRSAPSLL</sequence>
<feature type="domain" description="EF-hand" evidence="5">
    <location>
        <begin position="69"/>
        <end position="104"/>
    </location>
</feature>
<dbReference type="Proteomes" id="UP000001542">
    <property type="component" value="Unassembled WGS sequence"/>
</dbReference>
<dbReference type="AlphaFoldDB" id="A2E785"/>
<evidence type="ECO:0000256" key="4">
    <source>
        <dbReference type="SAM" id="MobiDB-lite"/>
    </source>
</evidence>
<evidence type="ECO:0000313" key="7">
    <source>
        <dbReference type="Proteomes" id="UP000001542"/>
    </source>
</evidence>
<dbReference type="PROSITE" id="PS50222">
    <property type="entry name" value="EF_HAND_2"/>
    <property type="match status" value="1"/>
</dbReference>
<evidence type="ECO:0000313" key="6">
    <source>
        <dbReference type="EMBL" id="EAY11482.1"/>
    </source>
</evidence>
<dbReference type="GO" id="GO:0005509">
    <property type="term" value="F:calcium ion binding"/>
    <property type="evidence" value="ECO:0007669"/>
    <property type="project" value="InterPro"/>
</dbReference>
<evidence type="ECO:0000259" key="5">
    <source>
        <dbReference type="PROSITE" id="PS50222"/>
    </source>
</evidence>
<dbReference type="GO" id="GO:0030686">
    <property type="term" value="C:90S preribosome"/>
    <property type="evidence" value="ECO:0000318"/>
    <property type="project" value="GO_Central"/>
</dbReference>
<keyword evidence="1 3" id="KW-0853">WD repeat</keyword>
<dbReference type="PROSITE" id="PS50294">
    <property type="entry name" value="WD_REPEATS_REGION"/>
    <property type="match status" value="1"/>
</dbReference>
<dbReference type="GO" id="GO:0000480">
    <property type="term" value="P:endonucleolytic cleavage in 5'-ETS of tricistronic rRNA transcript (SSU-rRNA, 5.8S rRNA, LSU-rRNA)"/>
    <property type="evidence" value="ECO:0000318"/>
    <property type="project" value="GO_Central"/>
</dbReference>
<gene>
    <name evidence="6" type="ORF">TVAG_248490</name>
</gene>
<dbReference type="OrthoDB" id="5980302at2759"/>
<organism evidence="6 7">
    <name type="scientific">Trichomonas vaginalis (strain ATCC PRA-98 / G3)</name>
    <dbReference type="NCBI Taxonomy" id="412133"/>
    <lineage>
        <taxon>Eukaryota</taxon>
        <taxon>Metamonada</taxon>
        <taxon>Parabasalia</taxon>
        <taxon>Trichomonadida</taxon>
        <taxon>Trichomonadidae</taxon>
        <taxon>Trichomonas</taxon>
    </lineage>
</organism>
<dbReference type="PANTHER" id="PTHR44324:SF4">
    <property type="entry name" value="WD40 REPEAT DOMAIN 95"/>
    <property type="match status" value="1"/>
</dbReference>
<evidence type="ECO:0000256" key="2">
    <source>
        <dbReference type="ARBA" id="ARBA00022737"/>
    </source>
</evidence>
<protein>
    <recommendedName>
        <fullName evidence="5">EF-hand domain-containing protein</fullName>
    </recommendedName>
</protein>
<feature type="repeat" description="WD" evidence="3">
    <location>
        <begin position="599"/>
        <end position="640"/>
    </location>
</feature>
<dbReference type="GO" id="GO:0000472">
    <property type="term" value="P:endonucleolytic cleavage to generate mature 5'-end of SSU-rRNA from (SSU-rRNA, 5.8S rRNA, LSU-rRNA)"/>
    <property type="evidence" value="ECO:0000318"/>
    <property type="project" value="GO_Central"/>
</dbReference>
<dbReference type="PANTHER" id="PTHR44324">
    <property type="entry name" value="WD40 REPEAT DOMAIN 95"/>
    <property type="match status" value="1"/>
</dbReference>
<dbReference type="GO" id="GO:0005730">
    <property type="term" value="C:nucleolus"/>
    <property type="evidence" value="ECO:0000318"/>
    <property type="project" value="GO_Central"/>
</dbReference>
<dbReference type="EMBL" id="DS113318">
    <property type="protein sequence ID" value="EAY11482.1"/>
    <property type="molecule type" value="Genomic_DNA"/>
</dbReference>
<dbReference type="Pfam" id="PF00400">
    <property type="entry name" value="WD40"/>
    <property type="match status" value="2"/>
</dbReference>
<dbReference type="InterPro" id="IPR002048">
    <property type="entry name" value="EF_hand_dom"/>
</dbReference>
<dbReference type="InParanoid" id="A2E785"/>
<dbReference type="Gene3D" id="2.130.10.10">
    <property type="entry name" value="YVTN repeat-like/Quinoprotein amine dehydrogenase"/>
    <property type="match status" value="3"/>
</dbReference>
<dbReference type="KEGG" id="tva:4769436"/>
<accession>A2E785</accession>
<dbReference type="InterPro" id="IPR001680">
    <property type="entry name" value="WD40_rpt"/>
</dbReference>
<dbReference type="InterPro" id="IPR019775">
    <property type="entry name" value="WD40_repeat_CS"/>
</dbReference>
<dbReference type="GO" id="GO:0034511">
    <property type="term" value="F:U3 snoRNA binding"/>
    <property type="evidence" value="ECO:0000318"/>
    <property type="project" value="GO_Central"/>
</dbReference>
<name>A2E785_TRIV3</name>
<evidence type="ECO:0000256" key="3">
    <source>
        <dbReference type="PROSITE-ProRule" id="PRU00221"/>
    </source>
</evidence>
<dbReference type="PROSITE" id="PS00678">
    <property type="entry name" value="WD_REPEATS_1"/>
    <property type="match status" value="1"/>
</dbReference>
<feature type="compositionally biased region" description="Polar residues" evidence="4">
    <location>
        <begin position="805"/>
        <end position="828"/>
    </location>
</feature>